<proteinExistence type="inferred from homology"/>
<dbReference type="GO" id="GO:0005886">
    <property type="term" value="C:plasma membrane"/>
    <property type="evidence" value="ECO:0007669"/>
    <property type="project" value="UniProtKB-SubCell"/>
</dbReference>
<evidence type="ECO:0000256" key="5">
    <source>
        <dbReference type="ARBA" id="ARBA00022519"/>
    </source>
</evidence>
<keyword evidence="12" id="KW-1185">Reference proteome</keyword>
<dbReference type="OrthoDB" id="6520252at2"/>
<keyword evidence="8" id="KW-1278">Translocase</keyword>
<name>A0A348HEM8_9GAMM</name>
<dbReference type="Pfam" id="PF00005">
    <property type="entry name" value="ABC_tran"/>
    <property type="match status" value="1"/>
</dbReference>
<dbReference type="SUPFAM" id="SSF52540">
    <property type="entry name" value="P-loop containing nucleoside triphosphate hydrolases"/>
    <property type="match status" value="1"/>
</dbReference>
<keyword evidence="5" id="KW-0997">Cell inner membrane</keyword>
<evidence type="ECO:0000313" key="12">
    <source>
        <dbReference type="Proteomes" id="UP000267342"/>
    </source>
</evidence>
<sequence length="322" mass="33861">MDAMMSATSAAYNPAAPALLQIHQLSLTTSSHGVLRGVDMTIYGGERVALLGPSGTGKSLLARALTGILPQDVECAGRITLSGYDITQRHPALRPSAARVSMVDQDTATALSPLHTLGQQLMMVCAGAGQKGCGIRWHAESLLDQVGVSRSVMGRYPAELSGGQRQRVCIALALACNTSLLVADEPTSALDAVSQQHVLNALSGAVPPQKSKALFGMPLLNRATNNEESDSLAGASITDDHQRSKALLFITHDLRAAQQLCDRALVLCDGKIVEDAPIATLLAAPQHEVTQRMVAALQCEQQRLGQDATAATRPLTTASRTS</sequence>
<evidence type="ECO:0000256" key="3">
    <source>
        <dbReference type="ARBA" id="ARBA00022448"/>
    </source>
</evidence>
<dbReference type="GO" id="GO:0005524">
    <property type="term" value="F:ATP binding"/>
    <property type="evidence" value="ECO:0007669"/>
    <property type="project" value="UniProtKB-KW"/>
</dbReference>
<dbReference type="PROSITE" id="PS50893">
    <property type="entry name" value="ABC_TRANSPORTER_2"/>
    <property type="match status" value="1"/>
</dbReference>
<dbReference type="InterPro" id="IPR017871">
    <property type="entry name" value="ABC_transporter-like_CS"/>
</dbReference>
<dbReference type="AlphaFoldDB" id="A0A348HEM8"/>
<dbReference type="KEGG" id="zpl:ZBT109_1320"/>
<dbReference type="InterPro" id="IPR027417">
    <property type="entry name" value="P-loop_NTPase"/>
</dbReference>
<dbReference type="Proteomes" id="UP000267342">
    <property type="component" value="Chromosome"/>
</dbReference>
<dbReference type="EMBL" id="AP018933">
    <property type="protein sequence ID" value="BBG30080.1"/>
    <property type="molecule type" value="Genomic_DNA"/>
</dbReference>
<keyword evidence="9" id="KW-0472">Membrane</keyword>
<accession>A0A348HEM8</accession>
<dbReference type="PROSITE" id="PS00211">
    <property type="entry name" value="ABC_TRANSPORTER_1"/>
    <property type="match status" value="1"/>
</dbReference>
<comment type="similarity">
    <text evidence="2">Belongs to the ABC transporter superfamily.</text>
</comment>
<evidence type="ECO:0000256" key="2">
    <source>
        <dbReference type="ARBA" id="ARBA00005417"/>
    </source>
</evidence>
<gene>
    <name evidence="11" type="ORF">ZBT109_1320</name>
</gene>
<evidence type="ECO:0000313" key="11">
    <source>
        <dbReference type="EMBL" id="BBG30080.1"/>
    </source>
</evidence>
<feature type="domain" description="ABC transporter" evidence="10">
    <location>
        <begin position="20"/>
        <end position="294"/>
    </location>
</feature>
<protein>
    <submittedName>
        <fullName evidence="11">ABC transporter ATP-binding protein</fullName>
    </submittedName>
</protein>
<comment type="subcellular location">
    <subcellularLocation>
        <location evidence="1">Cell inner membrane</location>
        <topology evidence="1">Peripheral membrane protein</topology>
    </subcellularLocation>
</comment>
<evidence type="ECO:0000259" key="10">
    <source>
        <dbReference type="PROSITE" id="PS50893"/>
    </source>
</evidence>
<dbReference type="PANTHER" id="PTHR43297:SF14">
    <property type="entry name" value="ATPASE AAA-TYPE CORE DOMAIN-CONTAINING PROTEIN"/>
    <property type="match status" value="1"/>
</dbReference>
<keyword evidence="4" id="KW-1003">Cell membrane</keyword>
<evidence type="ECO:0000256" key="4">
    <source>
        <dbReference type="ARBA" id="ARBA00022475"/>
    </source>
</evidence>
<evidence type="ECO:0000256" key="8">
    <source>
        <dbReference type="ARBA" id="ARBA00022967"/>
    </source>
</evidence>
<dbReference type="InterPro" id="IPR003593">
    <property type="entry name" value="AAA+_ATPase"/>
</dbReference>
<evidence type="ECO:0000256" key="9">
    <source>
        <dbReference type="ARBA" id="ARBA00023136"/>
    </source>
</evidence>
<dbReference type="SMART" id="SM00382">
    <property type="entry name" value="AAA"/>
    <property type="match status" value="1"/>
</dbReference>
<dbReference type="STRING" id="1123510.GCA_000620025_00313"/>
<dbReference type="GO" id="GO:0016887">
    <property type="term" value="F:ATP hydrolysis activity"/>
    <property type="evidence" value="ECO:0007669"/>
    <property type="project" value="InterPro"/>
</dbReference>
<dbReference type="PANTHER" id="PTHR43297">
    <property type="entry name" value="OLIGOPEPTIDE TRANSPORT ATP-BINDING PROTEIN APPD"/>
    <property type="match status" value="1"/>
</dbReference>
<evidence type="ECO:0000256" key="7">
    <source>
        <dbReference type="ARBA" id="ARBA00022840"/>
    </source>
</evidence>
<keyword evidence="7 11" id="KW-0067">ATP-binding</keyword>
<reference evidence="11 12" key="1">
    <citation type="submission" date="2018-09" db="EMBL/GenBank/DDBJ databases">
        <title>Zymobacter palmae IAM14233 (=T109) whole genome analysis.</title>
        <authorList>
            <person name="Yanase H."/>
        </authorList>
    </citation>
    <scope>NUCLEOTIDE SEQUENCE [LARGE SCALE GENOMIC DNA]</scope>
    <source>
        <strain evidence="11 12">IAM14233</strain>
    </source>
</reference>
<evidence type="ECO:0000256" key="1">
    <source>
        <dbReference type="ARBA" id="ARBA00004417"/>
    </source>
</evidence>
<dbReference type="InterPro" id="IPR050388">
    <property type="entry name" value="ABC_Ni/Peptide_Import"/>
</dbReference>
<evidence type="ECO:0000256" key="6">
    <source>
        <dbReference type="ARBA" id="ARBA00022741"/>
    </source>
</evidence>
<dbReference type="Gene3D" id="3.40.50.300">
    <property type="entry name" value="P-loop containing nucleotide triphosphate hydrolases"/>
    <property type="match status" value="1"/>
</dbReference>
<keyword evidence="3" id="KW-0813">Transport</keyword>
<keyword evidence="6" id="KW-0547">Nucleotide-binding</keyword>
<dbReference type="CDD" id="cd03257">
    <property type="entry name" value="ABC_NikE_OppD_transporters"/>
    <property type="match status" value="1"/>
</dbReference>
<dbReference type="InterPro" id="IPR003439">
    <property type="entry name" value="ABC_transporter-like_ATP-bd"/>
</dbReference>
<organism evidence="11 12">
    <name type="scientific">Zymobacter palmae</name>
    <dbReference type="NCBI Taxonomy" id="33074"/>
    <lineage>
        <taxon>Bacteria</taxon>
        <taxon>Pseudomonadati</taxon>
        <taxon>Pseudomonadota</taxon>
        <taxon>Gammaproteobacteria</taxon>
        <taxon>Oceanospirillales</taxon>
        <taxon>Halomonadaceae</taxon>
        <taxon>Zymobacter group</taxon>
        <taxon>Zymobacter</taxon>
    </lineage>
</organism>